<organism evidence="3 4">
    <name type="scientific">Phytophthora fragariae</name>
    <dbReference type="NCBI Taxonomy" id="53985"/>
    <lineage>
        <taxon>Eukaryota</taxon>
        <taxon>Sar</taxon>
        <taxon>Stramenopiles</taxon>
        <taxon>Oomycota</taxon>
        <taxon>Peronosporomycetes</taxon>
        <taxon>Peronosporales</taxon>
        <taxon>Peronosporaceae</taxon>
        <taxon>Phytophthora</taxon>
    </lineage>
</organism>
<feature type="compositionally biased region" description="Basic residues" evidence="1">
    <location>
        <begin position="931"/>
        <end position="951"/>
    </location>
</feature>
<dbReference type="PROSITE" id="PS50020">
    <property type="entry name" value="WW_DOMAIN_2"/>
    <property type="match status" value="1"/>
</dbReference>
<proteinExistence type="predicted"/>
<dbReference type="PROSITE" id="PS50096">
    <property type="entry name" value="IQ"/>
    <property type="match status" value="1"/>
</dbReference>
<accession>A0A6A3YVH0</accession>
<name>A0A6A3YVH0_9STRA</name>
<reference evidence="3 4" key="1">
    <citation type="submission" date="2018-08" db="EMBL/GenBank/DDBJ databases">
        <title>Genomic investigation of the strawberry pathogen Phytophthora fragariae indicates pathogenicity is determined by transcriptional variation in three key races.</title>
        <authorList>
            <person name="Adams T.M."/>
            <person name="Armitage A.D."/>
            <person name="Sobczyk M.K."/>
            <person name="Bates H.J."/>
            <person name="Dunwell J.M."/>
            <person name="Nellist C.F."/>
            <person name="Harrison R.J."/>
        </authorList>
    </citation>
    <scope>NUCLEOTIDE SEQUENCE [LARGE SCALE GENOMIC DNA]</scope>
    <source>
        <strain evidence="3 4">BC-1</strain>
    </source>
</reference>
<feature type="region of interest" description="Disordered" evidence="1">
    <location>
        <begin position="930"/>
        <end position="954"/>
    </location>
</feature>
<dbReference type="InterPro" id="IPR001202">
    <property type="entry name" value="WW_dom"/>
</dbReference>
<sequence length="1062" mass="121405">MLTNLFAYKTIQETKRQRRALLVARERQALLKRNCDFAQKHLKTCVDAQLNCEDALDEVVQEAKEFRNPPKATERKKEQEVLDAWLEEEAKAHRMRLLYNILRYPYVEEWDDETQSYVYTIYSRQPNDIEAVPSDKEQQQFPVRYYVVEKTTYTIEEEDKVVRIQAQTRRFLAQRRLQELQRVHRRQRQREILEAEWDDSRQERTQLVTLKFQIRCKGNSHVNAWLGGRVKPKPQVHSNTAAKSPTKRGASTKKIIVAPAEGQAKSPTKKNGEQREDNNKDVTADATQEQRRARLHGTLNAAVESLAPTYHNSVRAEHRRNWSFPVNSRPGNAHGRAIVRLLEQLPAFYRQTAPKSQAETSLRYTKMALCFGWEEVYPAGAPSNNAPRSYFFNKHTRETSWDRPDYSFDEQFAAIRIQALARTLLAMNVREREISAIAFVATVQDTIKRASRVGWVGYSLEGMTSAVFLSRFGLTKYVTSSLGKIPLTELLDKVSSEQKAKSLGWSKEEAALVPIFPRIRARRSPQSCTRETTVSASTKHPFNILPTERVISQLVTHSYPNQQGRIAGLIRALRGSTTPISYRMLEMHLRRYAGRPDDAIANVGEIASLAFVTREPQEKSIFVFYRRCAERCVVYAANLKLSTLQRELSAVLRMPRRLLPSSELSTLMPAERSSQLPVKDKDVLGSAVTVAALPVVPISPEEEERCLKDALSRYPRCAVKGLWENEAQTSFSYAQMALYLREEALERVLAWERTALLCQTIFRMLRVRRWYIATQRSRAYAATTIQCAWRSLGAREVRALLESQQQSPYEQRLDKRTGTFYFVYTPTDEKLLEEPRDEVTGGILPFRPMIQDRLTKSVRWMGNPGCFERFHSKGKRSDHTFTMVEVPTEMPQEILALEEQVRAKRRRDAEMAEKEAKRMAAALLEEEGAAAKRKATKTRQKKMKKSKSKKRLAVDAPEGKKMCAVPQCRHRALVLGVPGISFCPEHFTLQHALEVAGKDPLEAAKLLALVENGGGRVLKSQKSGWQGLLPSRLFSRDYRKATDTSQKVKAPPSIPSSVTSTT</sequence>
<evidence type="ECO:0000313" key="3">
    <source>
        <dbReference type="EMBL" id="KAE9225693.1"/>
    </source>
</evidence>
<feature type="compositionally biased region" description="Basic and acidic residues" evidence="1">
    <location>
        <begin position="270"/>
        <end position="288"/>
    </location>
</feature>
<dbReference type="EMBL" id="QXGD01000759">
    <property type="protein sequence ID" value="KAE9225693.1"/>
    <property type="molecule type" value="Genomic_DNA"/>
</dbReference>
<gene>
    <name evidence="3" type="ORF">PF002_g14320</name>
</gene>
<evidence type="ECO:0000259" key="2">
    <source>
        <dbReference type="PROSITE" id="PS50020"/>
    </source>
</evidence>
<dbReference type="Proteomes" id="UP000440367">
    <property type="component" value="Unassembled WGS sequence"/>
</dbReference>
<evidence type="ECO:0000313" key="4">
    <source>
        <dbReference type="Proteomes" id="UP000440367"/>
    </source>
</evidence>
<dbReference type="Gene3D" id="2.20.70.10">
    <property type="match status" value="1"/>
</dbReference>
<dbReference type="AlphaFoldDB" id="A0A6A3YVH0"/>
<protein>
    <recommendedName>
        <fullName evidence="2">WW domain-containing protein</fullName>
    </recommendedName>
</protein>
<feature type="region of interest" description="Disordered" evidence="1">
    <location>
        <begin position="225"/>
        <end position="288"/>
    </location>
</feature>
<feature type="region of interest" description="Disordered" evidence="1">
    <location>
        <begin position="1040"/>
        <end position="1062"/>
    </location>
</feature>
<feature type="domain" description="WW" evidence="2">
    <location>
        <begin position="367"/>
        <end position="406"/>
    </location>
</feature>
<dbReference type="CDD" id="cd00201">
    <property type="entry name" value="WW"/>
    <property type="match status" value="1"/>
</dbReference>
<evidence type="ECO:0000256" key="1">
    <source>
        <dbReference type="SAM" id="MobiDB-lite"/>
    </source>
</evidence>
<comment type="caution">
    <text evidence="3">The sequence shown here is derived from an EMBL/GenBank/DDBJ whole genome shotgun (WGS) entry which is preliminary data.</text>
</comment>